<evidence type="ECO:0000256" key="4">
    <source>
        <dbReference type="ARBA" id="ARBA00022692"/>
    </source>
</evidence>
<evidence type="ECO:0000313" key="13">
    <source>
        <dbReference type="Proteomes" id="UP000018731"/>
    </source>
</evidence>
<keyword evidence="13" id="KW-1185">Reference proteome</keyword>
<name>V8C581_9HELI</name>
<dbReference type="SUPFAM" id="SSF90123">
    <property type="entry name" value="ABC transporter transmembrane region"/>
    <property type="match status" value="1"/>
</dbReference>
<dbReference type="SMART" id="SM00382">
    <property type="entry name" value="AAA"/>
    <property type="match status" value="1"/>
</dbReference>
<dbReference type="Proteomes" id="UP000018731">
    <property type="component" value="Unassembled WGS sequence"/>
</dbReference>
<evidence type="ECO:0000259" key="11">
    <source>
        <dbReference type="PROSITE" id="PS50929"/>
    </source>
</evidence>
<dbReference type="AlphaFoldDB" id="V8C581"/>
<dbReference type="InterPro" id="IPR003593">
    <property type="entry name" value="AAA+_ATPase"/>
</dbReference>
<evidence type="ECO:0000256" key="2">
    <source>
        <dbReference type="ARBA" id="ARBA00022448"/>
    </source>
</evidence>
<dbReference type="InterPro" id="IPR039421">
    <property type="entry name" value="Type_1_exporter"/>
</dbReference>
<dbReference type="PROSITE" id="PS50929">
    <property type="entry name" value="ABC_TM1F"/>
    <property type="match status" value="1"/>
</dbReference>
<feature type="transmembrane region" description="Helical" evidence="9">
    <location>
        <begin position="250"/>
        <end position="271"/>
    </location>
</feature>
<dbReference type="GO" id="GO:0005524">
    <property type="term" value="F:ATP binding"/>
    <property type="evidence" value="ECO:0007669"/>
    <property type="project" value="UniProtKB-KW"/>
</dbReference>
<evidence type="ECO:0000256" key="1">
    <source>
        <dbReference type="ARBA" id="ARBA00004651"/>
    </source>
</evidence>
<feature type="transmembrane region" description="Helical" evidence="9">
    <location>
        <begin position="144"/>
        <end position="164"/>
    </location>
</feature>
<accession>V8C581</accession>
<dbReference type="STRING" id="1357400.HMPREF2086_01912"/>
<evidence type="ECO:0000256" key="8">
    <source>
        <dbReference type="ARBA" id="ARBA00023136"/>
    </source>
</evidence>
<feature type="transmembrane region" description="Helical" evidence="9">
    <location>
        <begin position="62"/>
        <end position="83"/>
    </location>
</feature>
<evidence type="ECO:0000313" key="12">
    <source>
        <dbReference type="EMBL" id="ETD22185.1"/>
    </source>
</evidence>
<feature type="transmembrane region" description="Helical" evidence="9">
    <location>
        <begin position="170"/>
        <end position="187"/>
    </location>
</feature>
<keyword evidence="8 9" id="KW-0472">Membrane</keyword>
<dbReference type="EMBL" id="AZJI01000010">
    <property type="protein sequence ID" value="ETD22185.1"/>
    <property type="molecule type" value="Genomic_DNA"/>
</dbReference>
<evidence type="ECO:0000256" key="3">
    <source>
        <dbReference type="ARBA" id="ARBA00022475"/>
    </source>
</evidence>
<dbReference type="GO" id="GO:0005886">
    <property type="term" value="C:plasma membrane"/>
    <property type="evidence" value="ECO:0007669"/>
    <property type="project" value="UniProtKB-SubCell"/>
</dbReference>
<dbReference type="RefSeq" id="WP_023928747.1">
    <property type="nucleotide sequence ID" value="NZ_KI669456.1"/>
</dbReference>
<comment type="subcellular location">
    <subcellularLocation>
        <location evidence="1">Cell membrane</location>
        <topology evidence="1">Multi-pass membrane protein</topology>
    </subcellularLocation>
</comment>
<keyword evidence="4 9" id="KW-0812">Transmembrane</keyword>
<keyword evidence="2" id="KW-0813">Transport</keyword>
<sequence>MLQMLKIITLNDMPRFYKSLFWTSIAEIAKFSTIFVVIYFVARVLGPFFEGSFFYFGGVEASFSELLLICAVGFLLMIAGYYLSIPAYRANFESTYKASAKGRIELAEHIRKLPLGFLESANPSRLSHCIMKDFASIEQANSHLVPQVFGSFVVSVVVFVGLAIYHFQMALAFFACVPLAVVILWATRRLSDYLSTRHINAVLDASNHINEYIDGITTIKAHSLSGEKFKRLERSFKNLRKESIKIEVGLMPFALAVVSCMGAGIGLMIGFGREFLLRGELSVIEYLGFILVGSKAFVPLMTFAINFIELRYFAKSGQNILALRAQKEVSGSDRQIPQGNDIAIENLCFSYGARSDNKGEDFENVQGNGENKGVIKQDFGVQDLGGQDVSGQDFDKQILARQDFALRDINLLIPHKSSLAIVGESGSGKSTLVKLIARFYEPSSGAIKIGNANEKASLKNIAELEIESLMAKFSMVFQNPYLFGGSVKSNVAFGKEDASDEEIEQALKSANALEFVNALPYGIDTKVSESGASLSGGEKQRISIARCNLKNSPIILLDEITSSLDVYNEFAMQRALNRLAKDKTVIIIAHKLKSVMNCDKIVFLKNGKIVESGTHKQLLALKGEYAKMWGAQNLG</sequence>
<feature type="domain" description="ABC transmembrane type-1" evidence="11">
    <location>
        <begin position="31"/>
        <end position="310"/>
    </location>
</feature>
<feature type="transmembrane region" description="Helical" evidence="9">
    <location>
        <begin position="283"/>
        <end position="308"/>
    </location>
</feature>
<dbReference type="PROSITE" id="PS50893">
    <property type="entry name" value="ABC_TRANSPORTER_2"/>
    <property type="match status" value="1"/>
</dbReference>
<feature type="domain" description="ABC transporter" evidence="10">
    <location>
        <begin position="389"/>
        <end position="631"/>
    </location>
</feature>
<dbReference type="eggNOG" id="COG1132">
    <property type="taxonomic scope" value="Bacteria"/>
</dbReference>
<dbReference type="Gene3D" id="1.20.1560.10">
    <property type="entry name" value="ABC transporter type 1, transmembrane domain"/>
    <property type="match status" value="1"/>
</dbReference>
<evidence type="ECO:0008006" key="14">
    <source>
        <dbReference type="Google" id="ProtNLM"/>
    </source>
</evidence>
<dbReference type="Gene3D" id="3.40.50.300">
    <property type="entry name" value="P-loop containing nucleotide triphosphate hydrolases"/>
    <property type="match status" value="1"/>
</dbReference>
<dbReference type="OrthoDB" id="9760168at2"/>
<dbReference type="InterPro" id="IPR003439">
    <property type="entry name" value="ABC_transporter-like_ATP-bd"/>
</dbReference>
<evidence type="ECO:0000259" key="10">
    <source>
        <dbReference type="PROSITE" id="PS50893"/>
    </source>
</evidence>
<dbReference type="PATRIC" id="fig|1357400.3.peg.2594"/>
<proteinExistence type="predicted"/>
<evidence type="ECO:0000256" key="7">
    <source>
        <dbReference type="ARBA" id="ARBA00022989"/>
    </source>
</evidence>
<feature type="transmembrane region" description="Helical" evidence="9">
    <location>
        <begin position="20"/>
        <end position="42"/>
    </location>
</feature>
<comment type="caution">
    <text evidence="12">The sequence shown here is derived from an EMBL/GenBank/DDBJ whole genome shotgun (WGS) entry which is preliminary data.</text>
</comment>
<dbReference type="GO" id="GO:0034040">
    <property type="term" value="F:ATPase-coupled lipid transmembrane transporter activity"/>
    <property type="evidence" value="ECO:0007669"/>
    <property type="project" value="TreeGrafter"/>
</dbReference>
<evidence type="ECO:0000256" key="6">
    <source>
        <dbReference type="ARBA" id="ARBA00022840"/>
    </source>
</evidence>
<evidence type="ECO:0000256" key="9">
    <source>
        <dbReference type="SAM" id="Phobius"/>
    </source>
</evidence>
<dbReference type="InterPro" id="IPR036640">
    <property type="entry name" value="ABC1_TM_sf"/>
</dbReference>
<dbReference type="InterPro" id="IPR011527">
    <property type="entry name" value="ABC1_TM_dom"/>
</dbReference>
<keyword evidence="5" id="KW-0547">Nucleotide-binding</keyword>
<keyword evidence="7 9" id="KW-1133">Transmembrane helix</keyword>
<dbReference type="PANTHER" id="PTHR24221:SF397">
    <property type="entry name" value="ABC TRANSPORTER, ATP-BINDING TRANSMEMBRANE PROTEIN"/>
    <property type="match status" value="1"/>
</dbReference>
<dbReference type="PANTHER" id="PTHR24221">
    <property type="entry name" value="ATP-BINDING CASSETTE SUB-FAMILY B"/>
    <property type="match status" value="1"/>
</dbReference>
<dbReference type="FunFam" id="3.40.50.300:FF:000221">
    <property type="entry name" value="Multidrug ABC transporter ATP-binding protein"/>
    <property type="match status" value="1"/>
</dbReference>
<evidence type="ECO:0000256" key="5">
    <source>
        <dbReference type="ARBA" id="ARBA00022741"/>
    </source>
</evidence>
<dbReference type="SUPFAM" id="SSF52540">
    <property type="entry name" value="P-loop containing nucleoside triphosphate hydrolases"/>
    <property type="match status" value="1"/>
</dbReference>
<reference evidence="12 13" key="1">
    <citation type="journal article" date="2014" name="Genome Announc.">
        <title>Draft genome sequences of six enterohepatic helicobacter species isolated from humans and one from rhesus macaques.</title>
        <authorList>
            <person name="Shen Z."/>
            <person name="Sheh A."/>
            <person name="Young S.K."/>
            <person name="Abouelliel A."/>
            <person name="Ward D.V."/>
            <person name="Earl A.M."/>
            <person name="Fox J.G."/>
        </authorList>
    </citation>
    <scope>NUCLEOTIDE SEQUENCE [LARGE SCALE GENOMIC DNA]</scope>
    <source>
        <strain evidence="12 13">MIT 99-5501</strain>
    </source>
</reference>
<organism evidence="12 13">
    <name type="scientific">Helicobacter macacae MIT 99-5501</name>
    <dbReference type="NCBI Taxonomy" id="1357400"/>
    <lineage>
        <taxon>Bacteria</taxon>
        <taxon>Pseudomonadati</taxon>
        <taxon>Campylobacterota</taxon>
        <taxon>Epsilonproteobacteria</taxon>
        <taxon>Campylobacterales</taxon>
        <taxon>Helicobacteraceae</taxon>
        <taxon>Helicobacter</taxon>
    </lineage>
</organism>
<dbReference type="GO" id="GO:0140359">
    <property type="term" value="F:ABC-type transporter activity"/>
    <property type="evidence" value="ECO:0007669"/>
    <property type="project" value="InterPro"/>
</dbReference>
<keyword evidence="3" id="KW-1003">Cell membrane</keyword>
<gene>
    <name evidence="12" type="ORF">HMPREF2086_01912</name>
</gene>
<dbReference type="HOGENOM" id="CLU_000604_84_9_7"/>
<dbReference type="InterPro" id="IPR027417">
    <property type="entry name" value="P-loop_NTPase"/>
</dbReference>
<keyword evidence="6" id="KW-0067">ATP-binding</keyword>
<protein>
    <recommendedName>
        <fullName evidence="14">ABC transporter ATP-binding protein</fullName>
    </recommendedName>
</protein>
<dbReference type="GO" id="GO:0016887">
    <property type="term" value="F:ATP hydrolysis activity"/>
    <property type="evidence" value="ECO:0007669"/>
    <property type="project" value="InterPro"/>
</dbReference>
<dbReference type="Pfam" id="PF00664">
    <property type="entry name" value="ABC_membrane"/>
    <property type="match status" value="1"/>
</dbReference>
<dbReference type="Pfam" id="PF00005">
    <property type="entry name" value="ABC_tran"/>
    <property type="match status" value="1"/>
</dbReference>